<dbReference type="AlphaFoldDB" id="A0A7K3WN11"/>
<sequence>MMQTIPKWLSLIALWILWTSFTIPVNQSICERIDKNGKLQIKNTDLNNLGAICSCENIRSLSFKKCNFVALPECVSTTKECECTANGGVESISFSKANIQRLPEGLENFNNLQNLDLSFTDIVFLPEDLYQFYELKTLNLRGTGIVSLPDGLENLEMIDMRMIDLSRDDQEAIYAQYPEVKIYFSSPCQCK</sequence>
<dbReference type="RefSeq" id="WP_163283829.1">
    <property type="nucleotide sequence ID" value="NZ_JAAGVY010000007.1"/>
</dbReference>
<accession>A0A7K3WN11</accession>
<dbReference type="Pfam" id="PF00560">
    <property type="entry name" value="LRR_1"/>
    <property type="match status" value="1"/>
</dbReference>
<reference evidence="1 2" key="1">
    <citation type="submission" date="2020-02" db="EMBL/GenBank/DDBJ databases">
        <title>Out from the shadows clarifying the taxonomy of the family Cryomorphaceae and related taxa by utilizing the GTDB taxonomic framework.</title>
        <authorList>
            <person name="Bowman J.P."/>
        </authorList>
    </citation>
    <scope>NUCLEOTIDE SEQUENCE [LARGE SCALE GENOMIC DNA]</scope>
    <source>
        <strain evidence="1 2">QSSC 1-22</strain>
    </source>
</reference>
<dbReference type="PANTHER" id="PTHR47186:SF3">
    <property type="entry name" value="OS09G0267800 PROTEIN"/>
    <property type="match status" value="1"/>
</dbReference>
<dbReference type="PANTHER" id="PTHR47186">
    <property type="entry name" value="LEUCINE-RICH REPEAT-CONTAINING PROTEIN 57"/>
    <property type="match status" value="1"/>
</dbReference>
<keyword evidence="2" id="KW-1185">Reference proteome</keyword>
<dbReference type="EMBL" id="JAAGVY010000007">
    <property type="protein sequence ID" value="NEN23026.1"/>
    <property type="molecule type" value="Genomic_DNA"/>
</dbReference>
<dbReference type="InterPro" id="IPR001611">
    <property type="entry name" value="Leu-rich_rpt"/>
</dbReference>
<evidence type="ECO:0000313" key="1">
    <source>
        <dbReference type="EMBL" id="NEN23026.1"/>
    </source>
</evidence>
<gene>
    <name evidence="1" type="ORF">G3O08_05870</name>
</gene>
<protein>
    <recommendedName>
        <fullName evidence="3">Leucine-rich repeat domain-containing protein</fullName>
    </recommendedName>
</protein>
<name>A0A7K3WN11_9FLAO</name>
<dbReference type="Proteomes" id="UP000486602">
    <property type="component" value="Unassembled WGS sequence"/>
</dbReference>
<dbReference type="SUPFAM" id="SSF52047">
    <property type="entry name" value="RNI-like"/>
    <property type="match status" value="1"/>
</dbReference>
<proteinExistence type="predicted"/>
<comment type="caution">
    <text evidence="1">The sequence shown here is derived from an EMBL/GenBank/DDBJ whole genome shotgun (WGS) entry which is preliminary data.</text>
</comment>
<evidence type="ECO:0008006" key="3">
    <source>
        <dbReference type="Google" id="ProtNLM"/>
    </source>
</evidence>
<dbReference type="Gene3D" id="3.80.10.10">
    <property type="entry name" value="Ribonuclease Inhibitor"/>
    <property type="match status" value="1"/>
</dbReference>
<organism evidence="1 2">
    <name type="scientific">Cryomorpha ignava</name>
    <dbReference type="NCBI Taxonomy" id="101383"/>
    <lineage>
        <taxon>Bacteria</taxon>
        <taxon>Pseudomonadati</taxon>
        <taxon>Bacteroidota</taxon>
        <taxon>Flavobacteriia</taxon>
        <taxon>Flavobacteriales</taxon>
        <taxon>Cryomorphaceae</taxon>
        <taxon>Cryomorpha</taxon>
    </lineage>
</organism>
<evidence type="ECO:0000313" key="2">
    <source>
        <dbReference type="Proteomes" id="UP000486602"/>
    </source>
</evidence>
<dbReference type="InterPro" id="IPR032675">
    <property type="entry name" value="LRR_dom_sf"/>
</dbReference>